<evidence type="ECO:0000259" key="1">
    <source>
        <dbReference type="Pfam" id="PF12872"/>
    </source>
</evidence>
<proteinExistence type="predicted"/>
<accession>A0A934R4S1</accession>
<feature type="domain" description="HTH OST-type" evidence="1">
    <location>
        <begin position="212"/>
        <end position="273"/>
    </location>
</feature>
<dbReference type="InterPro" id="IPR041966">
    <property type="entry name" value="LOTUS-like"/>
</dbReference>
<dbReference type="RefSeq" id="WP_200351302.1">
    <property type="nucleotide sequence ID" value="NZ_BAABHZ010000006.1"/>
</dbReference>
<sequence length="292" mass="32529">MPFDAKVFKVLIASPGDVGDERNVIPEIINEWNAVSALQTKAILMPIKWESHSAPLLGNRPQAIINNQLVDDCDILVGVFWTRIGTHTGVSISGTAEEIEQFTTKDKPVMLYFSQSPVDPEKIEIDQFTVLRTFKDKMRLKGLTESYSGIPDFRQKFSRQLAINMNSILAQTAELIAKDKKNTSKRTVGPANPPETIKIPIATAEDRNISKSQINDYLTRAVATLADSDGWASVAALGKYLKTYTPVDYKILGFEKLNKFLDSTNLFETKAEQKSSRAKAADSAYVRLKRIS</sequence>
<dbReference type="InterPro" id="IPR025605">
    <property type="entry name" value="OST-HTH/LOTUS_dom"/>
</dbReference>
<evidence type="ECO:0000313" key="2">
    <source>
        <dbReference type="EMBL" id="MBK1816362.1"/>
    </source>
</evidence>
<protein>
    <recommendedName>
        <fullName evidence="1">HTH OST-type domain-containing protein</fullName>
    </recommendedName>
</protein>
<evidence type="ECO:0000313" key="3">
    <source>
        <dbReference type="Proteomes" id="UP000600139"/>
    </source>
</evidence>
<gene>
    <name evidence="2" type="ORF">JIN84_12115</name>
</gene>
<name>A0A934R4S1_9BACT</name>
<dbReference type="Proteomes" id="UP000600139">
    <property type="component" value="Unassembled WGS sequence"/>
</dbReference>
<comment type="caution">
    <text evidence="2">The sequence shown here is derived from an EMBL/GenBank/DDBJ whole genome shotgun (WGS) entry which is preliminary data.</text>
</comment>
<dbReference type="Gene3D" id="3.30.420.610">
    <property type="entry name" value="LOTUS domain-like"/>
    <property type="match status" value="1"/>
</dbReference>
<dbReference type="EMBL" id="JAENIK010000011">
    <property type="protein sequence ID" value="MBK1816362.1"/>
    <property type="molecule type" value="Genomic_DNA"/>
</dbReference>
<dbReference type="Pfam" id="PF12872">
    <property type="entry name" value="OST-HTH"/>
    <property type="match status" value="1"/>
</dbReference>
<dbReference type="AlphaFoldDB" id="A0A934R4S1"/>
<reference evidence="2" key="1">
    <citation type="submission" date="2021-01" db="EMBL/GenBank/DDBJ databases">
        <title>Modified the classification status of verrucomicrobia.</title>
        <authorList>
            <person name="Feng X."/>
        </authorList>
    </citation>
    <scope>NUCLEOTIDE SEQUENCE</scope>
    <source>
        <strain evidence="2">JCM 18052</strain>
    </source>
</reference>
<keyword evidence="3" id="KW-1185">Reference proteome</keyword>
<organism evidence="2 3">
    <name type="scientific">Luteolibacter yonseiensis</name>
    <dbReference type="NCBI Taxonomy" id="1144680"/>
    <lineage>
        <taxon>Bacteria</taxon>
        <taxon>Pseudomonadati</taxon>
        <taxon>Verrucomicrobiota</taxon>
        <taxon>Verrucomicrobiia</taxon>
        <taxon>Verrucomicrobiales</taxon>
        <taxon>Verrucomicrobiaceae</taxon>
        <taxon>Luteolibacter</taxon>
    </lineage>
</organism>